<reference evidence="11 12" key="1">
    <citation type="journal article" date="2011" name="Proc. Natl. Acad. Sci. U.S.A.">
        <title>Genetic diversity and population structure of the endangered marsupial Sarcophilus harrisii (Tasmanian devil).</title>
        <authorList>
            <person name="Miller W."/>
            <person name="Hayes V.M."/>
            <person name="Ratan A."/>
            <person name="Petersen D.C."/>
            <person name="Wittekindt N.E."/>
            <person name="Miller J."/>
            <person name="Walenz B."/>
            <person name="Knight J."/>
            <person name="Qi J."/>
            <person name="Zhao F."/>
            <person name="Wang Q."/>
            <person name="Bedoya-Reina O.C."/>
            <person name="Katiyar N."/>
            <person name="Tomsho L.P."/>
            <person name="Kasson L.M."/>
            <person name="Hardie R.A."/>
            <person name="Woodbridge P."/>
            <person name="Tindall E.A."/>
            <person name="Bertelsen M.F."/>
            <person name="Dixon D."/>
            <person name="Pyecroft S."/>
            <person name="Helgen K.M."/>
            <person name="Lesk A.M."/>
            <person name="Pringle T.H."/>
            <person name="Patterson N."/>
            <person name="Zhang Y."/>
            <person name="Kreiss A."/>
            <person name="Woods G.M."/>
            <person name="Jones M.E."/>
            <person name="Schuster S.C."/>
        </authorList>
    </citation>
    <scope>NUCLEOTIDE SEQUENCE [LARGE SCALE GENOMIC DNA]</scope>
</reference>
<dbReference type="FunFam" id="2.60.40.10:FF:000789">
    <property type="entry name" value="Interleukin 12 receptor subunit beta 2"/>
    <property type="match status" value="1"/>
</dbReference>
<evidence type="ECO:0000313" key="11">
    <source>
        <dbReference type="Ensembl" id="ENSSHAP00000033713.1"/>
    </source>
</evidence>
<dbReference type="InterPro" id="IPR010457">
    <property type="entry name" value="IgC2-like_lig-bd"/>
</dbReference>
<feature type="domain" description="Fibronectin type-III" evidence="10">
    <location>
        <begin position="500"/>
        <end position="605"/>
    </location>
</feature>
<feature type="domain" description="Fibronectin type-III" evidence="10">
    <location>
        <begin position="106"/>
        <end position="204"/>
    </location>
</feature>
<organism evidence="11 12">
    <name type="scientific">Sarcophilus harrisii</name>
    <name type="common">Tasmanian devil</name>
    <name type="synonym">Sarcophilus laniarius</name>
    <dbReference type="NCBI Taxonomy" id="9305"/>
    <lineage>
        <taxon>Eukaryota</taxon>
        <taxon>Metazoa</taxon>
        <taxon>Chordata</taxon>
        <taxon>Craniata</taxon>
        <taxon>Vertebrata</taxon>
        <taxon>Euteleostomi</taxon>
        <taxon>Mammalia</taxon>
        <taxon>Metatheria</taxon>
        <taxon>Dasyuromorphia</taxon>
        <taxon>Dasyuridae</taxon>
        <taxon>Sarcophilus</taxon>
    </lineage>
</organism>
<dbReference type="Proteomes" id="UP000007648">
    <property type="component" value="Unassembled WGS sequence"/>
</dbReference>
<evidence type="ECO:0000256" key="6">
    <source>
        <dbReference type="ARBA" id="ARBA00022989"/>
    </source>
</evidence>
<dbReference type="SMART" id="SM00060">
    <property type="entry name" value="FN3"/>
    <property type="match status" value="5"/>
</dbReference>
<feature type="domain" description="Fibronectin type-III" evidence="10">
    <location>
        <begin position="402"/>
        <end position="498"/>
    </location>
</feature>
<dbReference type="Pfam" id="PF00041">
    <property type="entry name" value="fn3"/>
    <property type="match status" value="2"/>
</dbReference>
<feature type="domain" description="Fibronectin type-III" evidence="10">
    <location>
        <begin position="300"/>
        <end position="401"/>
    </location>
</feature>
<accession>A0A7N4P8C2</accession>
<evidence type="ECO:0000256" key="8">
    <source>
        <dbReference type="ARBA" id="ARBA00023170"/>
    </source>
</evidence>
<keyword evidence="9" id="KW-0325">Glycoprotein</keyword>
<gene>
    <name evidence="11" type="primary">IL12RB2</name>
</gene>
<reference evidence="11" key="3">
    <citation type="submission" date="2025-09" db="UniProtKB">
        <authorList>
            <consortium name="Ensembl"/>
        </authorList>
    </citation>
    <scope>IDENTIFICATION</scope>
</reference>
<keyword evidence="7" id="KW-0472">Membrane</keyword>
<keyword evidence="6" id="KW-1133">Transmembrane helix</keyword>
<dbReference type="PROSITE" id="PS50853">
    <property type="entry name" value="FN3"/>
    <property type="match status" value="5"/>
</dbReference>
<evidence type="ECO:0000256" key="1">
    <source>
        <dbReference type="ARBA" id="ARBA00004479"/>
    </source>
</evidence>
<dbReference type="PANTHER" id="PTHR48423:SF1">
    <property type="entry name" value="INTERLEUKIN-27 RECEPTOR SUBUNIT ALPHA"/>
    <property type="match status" value="1"/>
</dbReference>
<evidence type="ECO:0000256" key="5">
    <source>
        <dbReference type="ARBA" id="ARBA00022737"/>
    </source>
</evidence>
<reference evidence="11" key="2">
    <citation type="submission" date="2025-08" db="UniProtKB">
        <authorList>
            <consortium name="Ensembl"/>
        </authorList>
    </citation>
    <scope>IDENTIFICATION</scope>
</reference>
<dbReference type="Ensembl" id="ENSSHAT00000045038.1">
    <property type="protein sequence ID" value="ENSSHAP00000033713.1"/>
    <property type="gene ID" value="ENSSHAG00000007683.2"/>
</dbReference>
<comment type="similarity">
    <text evidence="2">Belongs to the type I cytokine receptor family. Type 2 subfamily.</text>
</comment>
<dbReference type="InterPro" id="IPR036116">
    <property type="entry name" value="FN3_sf"/>
</dbReference>
<evidence type="ECO:0000256" key="9">
    <source>
        <dbReference type="ARBA" id="ARBA00023180"/>
    </source>
</evidence>
<keyword evidence="12" id="KW-1185">Reference proteome</keyword>
<feature type="domain" description="Fibronectin type-III" evidence="10">
    <location>
        <begin position="205"/>
        <end position="298"/>
    </location>
</feature>
<dbReference type="FunFam" id="2.60.40.10:FF:000465">
    <property type="entry name" value="Granulocyte colony-stimulating factor receptor"/>
    <property type="match status" value="1"/>
</dbReference>
<dbReference type="AlphaFoldDB" id="A0A7N4P8C2"/>
<name>A0A7N4P8C2_SARHA</name>
<keyword evidence="5" id="KW-0677">Repeat</keyword>
<evidence type="ECO:0000259" key="10">
    <source>
        <dbReference type="PROSITE" id="PS50853"/>
    </source>
</evidence>
<comment type="subcellular location">
    <subcellularLocation>
        <location evidence="1">Membrane</location>
        <topology evidence="1">Single-pass type I membrane protein</topology>
    </subcellularLocation>
</comment>
<dbReference type="InterPro" id="IPR013783">
    <property type="entry name" value="Ig-like_fold"/>
</dbReference>
<evidence type="ECO:0000256" key="7">
    <source>
        <dbReference type="ARBA" id="ARBA00023136"/>
    </source>
</evidence>
<dbReference type="GeneTree" id="ENSGT00940000159829"/>
<dbReference type="Pfam" id="PF06328">
    <property type="entry name" value="Lep_receptor_Ig"/>
    <property type="match status" value="1"/>
</dbReference>
<evidence type="ECO:0000256" key="2">
    <source>
        <dbReference type="ARBA" id="ARBA00008921"/>
    </source>
</evidence>
<proteinExistence type="inferred from homology"/>
<keyword evidence="3" id="KW-0812">Transmembrane</keyword>
<evidence type="ECO:0000256" key="4">
    <source>
        <dbReference type="ARBA" id="ARBA00022729"/>
    </source>
</evidence>
<dbReference type="CDD" id="cd00063">
    <property type="entry name" value="FN3"/>
    <property type="match status" value="3"/>
</dbReference>
<sequence>MKAEIDVCKKGVITVSPAQTVPLGATVNISCFLKPKQGCSRTSDFQKLTFYRNRIRLSSLKSHVLSVLVSDLQLGTTVFVCKLACGGRRESQVCGADVSVGVAPEQPQNLSCSQLGERGHVICTWDKGRDTHLYTIYTLQLMGPNNLNLEKRCAPDLEELDLGISLSPASPEASYTARVVAENSLGNSSSLPLAFSFVDVVKPLPPSDIKADFPKLLANFCTLQWQDEGSVVLNRLQFRPVHERAWETVHVTNAGGRYDLYNLKPFTEYEFQISSKLHSVKGRWSDWSKVLRIQTPEEEPVGTLDVWYTVEDLEGDLQNISLFWKNLSVSEAKGDILGYQVTVQEVSRNSSAVPSALEDFTQHTHYSVVVPPEDYAVAVSAKNSKGRTSPTWIFVSRQPHQAPRNVMAQSQGTDGIRVTWEPPGEAAGSVKEYLVEWREPSPGRSGASPPVDWLRLPTLSTSAVISEHVKPHQCYQIRLCALGRGGSGASRYTLFCFAEPLSGPLVHSATAGRGAASLTWAEIPAQEQRGCLLHYSIYLREAGSASAPRILEIPYEVANTSMVIRDLSPGVTYVLWMTASTAAGEGPRGNERELFLEGKIQTPGESLQVSPMNGAPGPGGLLTGCFPCRVKSVISALQPHWYNQEIPDPANSMWAKKHWLLEEEMQLHLDSFSNSRTSSEEHETLEIKEVLQKAAPTLQETESSYWPKTHNFHEAARKSSPQAPKPIENGVEYGVSHPSIPGSHPAEKGQVVDLYKAMGYAGPKAEDSAIQLRDIPVDYLPANIDYLPSNLDYLPSITADPLEDSELHGLSFSVFPKGSFPPLICGDKLTLDRVKIDSGPIIH</sequence>
<dbReference type="GO" id="GO:0005886">
    <property type="term" value="C:plasma membrane"/>
    <property type="evidence" value="ECO:0007669"/>
    <property type="project" value="UniProtKB-ARBA"/>
</dbReference>
<evidence type="ECO:0000256" key="3">
    <source>
        <dbReference type="ARBA" id="ARBA00022692"/>
    </source>
</evidence>
<dbReference type="PANTHER" id="PTHR48423">
    <property type="entry name" value="INTERLEUKIN-27 RECEPTOR SUBUNIT ALPHA"/>
    <property type="match status" value="1"/>
</dbReference>
<keyword evidence="8" id="KW-0675">Receptor</keyword>
<dbReference type="InterPro" id="IPR003961">
    <property type="entry name" value="FN3_dom"/>
</dbReference>
<evidence type="ECO:0000313" key="12">
    <source>
        <dbReference type="Proteomes" id="UP000007648"/>
    </source>
</evidence>
<protein>
    <submittedName>
        <fullName evidence="11">Interleukin 12 receptor subunit beta 2</fullName>
    </submittedName>
</protein>
<dbReference type="InterPro" id="IPR052672">
    <property type="entry name" value="Type1_Cytokine_Rcpt_Type2"/>
</dbReference>
<dbReference type="Gene3D" id="2.60.40.10">
    <property type="entry name" value="Immunoglobulins"/>
    <property type="match status" value="5"/>
</dbReference>
<keyword evidence="4" id="KW-0732">Signal</keyword>
<dbReference type="SUPFAM" id="SSF49265">
    <property type="entry name" value="Fibronectin type III"/>
    <property type="match status" value="4"/>
</dbReference>